<keyword evidence="1" id="KW-0472">Membrane</keyword>
<dbReference type="PANTHER" id="PTHR38568:SF1">
    <property type="entry name" value="DUF445 DOMAIN-CONTAINING PROTEIN"/>
    <property type="match status" value="1"/>
</dbReference>
<name>A0A8J7QH33_9BACT</name>
<evidence type="ECO:0000313" key="3">
    <source>
        <dbReference type="Proteomes" id="UP000664417"/>
    </source>
</evidence>
<feature type="transmembrane region" description="Helical" evidence="1">
    <location>
        <begin position="38"/>
        <end position="56"/>
    </location>
</feature>
<sequence>MEEKINKSALVNGICIVVIILGQTVVPDPFREHVLGAGYFGFSGAITNWLAIHMLFEKVPGLYGSGIIPLKFESFKSAIRNMIMNQFFTVENIQKFMKNGAKKQINLDPIIDNLNYDYIYDSFIEVIKASKFGGMLGMLGGTKALEPMRDPFKRKLQEKLREIVKQPEFLESIAKNEESAGELYAAWQEKIESMVQSRLEELTPEMVKQIIQDMIRSHLGWLVVWGGVFGALIGFITSFLP</sequence>
<keyword evidence="3" id="KW-1185">Reference proteome</keyword>
<feature type="transmembrane region" description="Helical" evidence="1">
    <location>
        <begin position="9"/>
        <end position="26"/>
    </location>
</feature>
<feature type="transmembrane region" description="Helical" evidence="1">
    <location>
        <begin position="219"/>
        <end position="240"/>
    </location>
</feature>
<evidence type="ECO:0008006" key="4">
    <source>
        <dbReference type="Google" id="ProtNLM"/>
    </source>
</evidence>
<dbReference type="Proteomes" id="UP000664417">
    <property type="component" value="Unassembled WGS sequence"/>
</dbReference>
<evidence type="ECO:0000313" key="2">
    <source>
        <dbReference type="EMBL" id="MBO1322260.1"/>
    </source>
</evidence>
<keyword evidence="1" id="KW-1133">Transmembrane helix</keyword>
<dbReference type="PANTHER" id="PTHR38568">
    <property type="entry name" value="DUF445 DOMAIN-CONTAINING PROTEIN-RELATED"/>
    <property type="match status" value="1"/>
</dbReference>
<accession>A0A8J7QH33</accession>
<dbReference type="AlphaFoldDB" id="A0A8J7QH33"/>
<protein>
    <recommendedName>
        <fullName evidence="4">DUF445 domain-containing protein</fullName>
    </recommendedName>
</protein>
<dbReference type="EMBL" id="JAFREP010000033">
    <property type="protein sequence ID" value="MBO1322260.1"/>
    <property type="molecule type" value="Genomic_DNA"/>
</dbReference>
<organism evidence="2 3">
    <name type="scientific">Acanthopleuribacter pedis</name>
    <dbReference type="NCBI Taxonomy" id="442870"/>
    <lineage>
        <taxon>Bacteria</taxon>
        <taxon>Pseudomonadati</taxon>
        <taxon>Acidobacteriota</taxon>
        <taxon>Holophagae</taxon>
        <taxon>Acanthopleuribacterales</taxon>
        <taxon>Acanthopleuribacteraceae</taxon>
        <taxon>Acanthopleuribacter</taxon>
    </lineage>
</organism>
<comment type="caution">
    <text evidence="2">The sequence shown here is derived from an EMBL/GenBank/DDBJ whole genome shotgun (WGS) entry which is preliminary data.</text>
</comment>
<gene>
    <name evidence="2" type="ORF">J3U88_27555</name>
</gene>
<proteinExistence type="predicted"/>
<reference evidence="2" key="1">
    <citation type="submission" date="2021-03" db="EMBL/GenBank/DDBJ databases">
        <authorList>
            <person name="Wang G."/>
        </authorList>
    </citation>
    <scope>NUCLEOTIDE SEQUENCE</scope>
    <source>
        <strain evidence="2">KCTC 12899</strain>
    </source>
</reference>
<evidence type="ECO:0000256" key="1">
    <source>
        <dbReference type="SAM" id="Phobius"/>
    </source>
</evidence>
<keyword evidence="1" id="KW-0812">Transmembrane</keyword>